<name>A0A177D6F0_ALTAL</name>
<dbReference type="GeneID" id="29111707"/>
<evidence type="ECO:0000256" key="1">
    <source>
        <dbReference type="SAM" id="Phobius"/>
    </source>
</evidence>
<keyword evidence="1" id="KW-0472">Membrane</keyword>
<accession>A0A177D6F0</accession>
<evidence type="ECO:0000313" key="2">
    <source>
        <dbReference type="EMBL" id="OAG14519.1"/>
    </source>
</evidence>
<dbReference type="KEGG" id="aalt:CC77DRAFT_1025676"/>
<reference evidence="2 3" key="1">
    <citation type="submission" date="2016-05" db="EMBL/GenBank/DDBJ databases">
        <title>Comparative analysis of secretome profiles of manganese(II)-oxidizing ascomycete fungi.</title>
        <authorList>
            <consortium name="DOE Joint Genome Institute"/>
            <person name="Zeiner C.A."/>
            <person name="Purvine S.O."/>
            <person name="Zink E.M."/>
            <person name="Wu S."/>
            <person name="Pasa-Tolic L."/>
            <person name="Chaput D.L."/>
            <person name="Haridas S."/>
            <person name="Grigoriev I.V."/>
            <person name="Santelli C.M."/>
            <person name="Hansel C.M."/>
        </authorList>
    </citation>
    <scope>NUCLEOTIDE SEQUENCE [LARGE SCALE GENOMIC DNA]</scope>
    <source>
        <strain evidence="2 3">SRC1lrK2f</strain>
    </source>
</reference>
<organism evidence="2 3">
    <name type="scientific">Alternaria alternata</name>
    <name type="common">Alternaria rot fungus</name>
    <name type="synonym">Torula alternata</name>
    <dbReference type="NCBI Taxonomy" id="5599"/>
    <lineage>
        <taxon>Eukaryota</taxon>
        <taxon>Fungi</taxon>
        <taxon>Dikarya</taxon>
        <taxon>Ascomycota</taxon>
        <taxon>Pezizomycotina</taxon>
        <taxon>Dothideomycetes</taxon>
        <taxon>Pleosporomycetidae</taxon>
        <taxon>Pleosporales</taxon>
        <taxon>Pleosporineae</taxon>
        <taxon>Pleosporaceae</taxon>
        <taxon>Alternaria</taxon>
        <taxon>Alternaria sect. Alternaria</taxon>
        <taxon>Alternaria alternata complex</taxon>
    </lineage>
</organism>
<dbReference type="EMBL" id="KV441499">
    <property type="protein sequence ID" value="OAG14519.1"/>
    <property type="molecule type" value="Genomic_DNA"/>
</dbReference>
<gene>
    <name evidence="2" type="ORF">CC77DRAFT_1025676</name>
</gene>
<dbReference type="AlphaFoldDB" id="A0A177D6F0"/>
<dbReference type="VEuPathDB" id="FungiDB:CC77DRAFT_1025676"/>
<dbReference type="RefSeq" id="XP_018379940.1">
    <property type="nucleotide sequence ID" value="XM_018526113.1"/>
</dbReference>
<feature type="transmembrane region" description="Helical" evidence="1">
    <location>
        <begin position="134"/>
        <end position="154"/>
    </location>
</feature>
<protein>
    <submittedName>
        <fullName evidence="2">Uncharacterized protein</fullName>
    </submittedName>
</protein>
<proteinExistence type="predicted"/>
<keyword evidence="1" id="KW-1133">Transmembrane helix</keyword>
<keyword evidence="1" id="KW-0812">Transmembrane</keyword>
<sequence>MAAAGRRVLRVSLEAAQGYGASEKAIRVSHVLHSLLHARQRLSKAVGELNNVRSCVAEHFPFSPFVVSPARLREIELGALYPAYVVPYRYRPRIILTTTTSGQQTGYHHIFGDNQKYFRTKGKNRWLFQRSARAFQGCWLDVGWCAIVLIIVVIDERIVRYTCRHDMAQVEPSEVPIFDKELVNNSL</sequence>
<keyword evidence="3" id="KW-1185">Reference proteome</keyword>
<evidence type="ECO:0000313" key="3">
    <source>
        <dbReference type="Proteomes" id="UP000077248"/>
    </source>
</evidence>
<dbReference type="Proteomes" id="UP000077248">
    <property type="component" value="Unassembled WGS sequence"/>
</dbReference>